<reference evidence="1" key="1">
    <citation type="submission" date="2019-08" db="EMBL/GenBank/DDBJ databases">
        <authorList>
            <person name="Kucharzyk K."/>
            <person name="Murdoch R.W."/>
            <person name="Higgins S."/>
            <person name="Loffler F."/>
        </authorList>
    </citation>
    <scope>NUCLEOTIDE SEQUENCE</scope>
</reference>
<dbReference type="AlphaFoldDB" id="A0A645A859"/>
<proteinExistence type="predicted"/>
<evidence type="ECO:0000313" key="1">
    <source>
        <dbReference type="EMBL" id="MPM49375.1"/>
    </source>
</evidence>
<comment type="caution">
    <text evidence="1">The sequence shown here is derived from an EMBL/GenBank/DDBJ whole genome shotgun (WGS) entry which is preliminary data.</text>
</comment>
<organism evidence="1">
    <name type="scientific">bioreactor metagenome</name>
    <dbReference type="NCBI Taxonomy" id="1076179"/>
    <lineage>
        <taxon>unclassified sequences</taxon>
        <taxon>metagenomes</taxon>
        <taxon>ecological metagenomes</taxon>
    </lineage>
</organism>
<sequence>MVNHTFFSLGGESYKGVCAKCMVFKTCEYNVITDKES</sequence>
<protein>
    <submittedName>
        <fullName evidence="1">Uncharacterized protein</fullName>
    </submittedName>
</protein>
<dbReference type="EMBL" id="VSSQ01012499">
    <property type="protein sequence ID" value="MPM49375.1"/>
    <property type="molecule type" value="Genomic_DNA"/>
</dbReference>
<gene>
    <name evidence="1" type="ORF">SDC9_96104</name>
</gene>
<name>A0A645A859_9ZZZZ</name>
<accession>A0A645A859</accession>